<sequence length="355" mass="39862">MSIIERTEAVPVAPTLPASLYRDPDLFERERREIFAREWLLFARSDQLAKAGDFITGTIIGFPIMLVRQDDGSLRGFHNVCRHRAAMLTQAACGHMAGGVIRCPYHSWTYHLDGGLARAPGFGAAKGAVEPADWSLFPISADEWRGLIFVRIATEGPSLTDWLGPIVPLAAHYPLEGQTFFSEKNRDVDVDWKAYGENYLECYHCPSMHPGLCESLDISRYTIDSFPEHGLFHLYGPKKDGGLTDGLYFYRFPFLMLNLYEWGSSIATVEPLGAGRLRHINWYLFSDISPEKAEENARSAAWSAQIITEDLDIITGVQRNLNTGIYDRGILSPRQEKAVQAFQDMVRRAMPGLEG</sequence>
<evidence type="ECO:0000256" key="2">
    <source>
        <dbReference type="ARBA" id="ARBA00022714"/>
    </source>
</evidence>
<dbReference type="InterPro" id="IPR017941">
    <property type="entry name" value="Rieske_2Fe-2S"/>
</dbReference>
<feature type="domain" description="Rieske" evidence="7">
    <location>
        <begin position="39"/>
        <end position="150"/>
    </location>
</feature>
<evidence type="ECO:0000256" key="3">
    <source>
        <dbReference type="ARBA" id="ARBA00022723"/>
    </source>
</evidence>
<protein>
    <submittedName>
        <fullName evidence="8">Aromatic ring-hydroxylating dioxygenase subunit alpha</fullName>
    </submittedName>
</protein>
<dbReference type="AlphaFoldDB" id="A0A963YSH5"/>
<dbReference type="Gene3D" id="3.90.380.10">
    <property type="entry name" value="Naphthalene 1,2-dioxygenase Alpha Subunit, Chain A, domain 1"/>
    <property type="match status" value="2"/>
</dbReference>
<dbReference type="GO" id="GO:0051537">
    <property type="term" value="F:2 iron, 2 sulfur cluster binding"/>
    <property type="evidence" value="ECO:0007669"/>
    <property type="project" value="UniProtKB-KW"/>
</dbReference>
<evidence type="ECO:0000256" key="5">
    <source>
        <dbReference type="ARBA" id="ARBA00023004"/>
    </source>
</evidence>
<dbReference type="InterPro" id="IPR015879">
    <property type="entry name" value="Ring_hydroxy_dOase_asu_C_dom"/>
</dbReference>
<keyword evidence="4" id="KW-0560">Oxidoreductase</keyword>
<evidence type="ECO:0000259" key="7">
    <source>
        <dbReference type="PROSITE" id="PS51296"/>
    </source>
</evidence>
<reference evidence="8" key="1">
    <citation type="journal article" date="2021" name="Microorganisms">
        <title>Acidisoma silvae sp. nov. and Acidisomacellulosilytica sp. nov., Two Acidophilic Bacteria Isolated from Decaying Wood, Hydrolyzing Cellulose and Producing Poly-3-hydroxybutyrate.</title>
        <authorList>
            <person name="Mieszkin S."/>
            <person name="Pouder E."/>
            <person name="Uroz S."/>
            <person name="Simon-Colin C."/>
            <person name="Alain K."/>
        </authorList>
    </citation>
    <scope>NUCLEOTIDE SEQUENCE</scope>
    <source>
        <strain evidence="8">HW T2.11</strain>
    </source>
</reference>
<dbReference type="RefSeq" id="WP_227321934.1">
    <property type="nucleotide sequence ID" value="NZ_JAESVB010000005.1"/>
</dbReference>
<evidence type="ECO:0000313" key="9">
    <source>
        <dbReference type="Proteomes" id="UP000708298"/>
    </source>
</evidence>
<dbReference type="PANTHER" id="PTHR43756:SF5">
    <property type="entry name" value="CHOLINE MONOOXYGENASE, CHLOROPLASTIC"/>
    <property type="match status" value="1"/>
</dbReference>
<dbReference type="CDD" id="cd03469">
    <property type="entry name" value="Rieske_RO_Alpha_N"/>
    <property type="match status" value="1"/>
</dbReference>
<comment type="caution">
    <text evidence="8">The sequence shown here is derived from an EMBL/GenBank/DDBJ whole genome shotgun (WGS) entry which is preliminary data.</text>
</comment>
<dbReference type="SUPFAM" id="SSF50022">
    <property type="entry name" value="ISP domain"/>
    <property type="match status" value="1"/>
</dbReference>
<dbReference type="PRINTS" id="PR00090">
    <property type="entry name" value="RNGDIOXGNASE"/>
</dbReference>
<dbReference type="EMBL" id="JAESVB010000005">
    <property type="protein sequence ID" value="MCB8876283.1"/>
    <property type="molecule type" value="Genomic_DNA"/>
</dbReference>
<evidence type="ECO:0000256" key="6">
    <source>
        <dbReference type="ARBA" id="ARBA00023014"/>
    </source>
</evidence>
<comment type="cofactor">
    <cofactor evidence="1">
        <name>Fe cation</name>
        <dbReference type="ChEBI" id="CHEBI:24875"/>
    </cofactor>
</comment>
<proteinExistence type="predicted"/>
<dbReference type="Proteomes" id="UP000708298">
    <property type="component" value="Unassembled WGS sequence"/>
</dbReference>
<organism evidence="8 9">
    <name type="scientific">Acidisoma silvae</name>
    <dbReference type="NCBI Taxonomy" id="2802396"/>
    <lineage>
        <taxon>Bacteria</taxon>
        <taxon>Pseudomonadati</taxon>
        <taxon>Pseudomonadota</taxon>
        <taxon>Alphaproteobacteria</taxon>
        <taxon>Acetobacterales</taxon>
        <taxon>Acidocellaceae</taxon>
        <taxon>Acidisoma</taxon>
    </lineage>
</organism>
<dbReference type="InterPro" id="IPR001663">
    <property type="entry name" value="Rng_hydr_dOase-A"/>
</dbReference>
<name>A0A963YSH5_9PROT</name>
<keyword evidence="8" id="KW-0223">Dioxygenase</keyword>
<dbReference type="PANTHER" id="PTHR43756">
    <property type="entry name" value="CHOLINE MONOOXYGENASE, CHLOROPLASTIC"/>
    <property type="match status" value="1"/>
</dbReference>
<dbReference type="Gene3D" id="2.102.10.10">
    <property type="entry name" value="Rieske [2Fe-2S] iron-sulphur domain"/>
    <property type="match status" value="1"/>
</dbReference>
<dbReference type="Pfam" id="PF00355">
    <property type="entry name" value="Rieske"/>
    <property type="match status" value="1"/>
</dbReference>
<dbReference type="GO" id="GO:0005506">
    <property type="term" value="F:iron ion binding"/>
    <property type="evidence" value="ECO:0007669"/>
    <property type="project" value="InterPro"/>
</dbReference>
<keyword evidence="3" id="KW-0479">Metal-binding</keyword>
<gene>
    <name evidence="8" type="ORF">ASILVAE211_13910</name>
</gene>
<accession>A0A963YSH5</accession>
<dbReference type="PROSITE" id="PS51296">
    <property type="entry name" value="RIESKE"/>
    <property type="match status" value="1"/>
</dbReference>
<dbReference type="SUPFAM" id="SSF55961">
    <property type="entry name" value="Bet v1-like"/>
    <property type="match status" value="1"/>
</dbReference>
<evidence type="ECO:0000256" key="4">
    <source>
        <dbReference type="ARBA" id="ARBA00023002"/>
    </source>
</evidence>
<keyword evidence="6" id="KW-0411">Iron-sulfur</keyword>
<dbReference type="Pfam" id="PF00848">
    <property type="entry name" value="Ring_hydroxyl_A"/>
    <property type="match status" value="1"/>
</dbReference>
<keyword evidence="9" id="KW-1185">Reference proteome</keyword>
<reference evidence="8" key="2">
    <citation type="submission" date="2021-01" db="EMBL/GenBank/DDBJ databases">
        <authorList>
            <person name="Mieszkin S."/>
            <person name="Pouder E."/>
            <person name="Alain K."/>
        </authorList>
    </citation>
    <scope>NUCLEOTIDE SEQUENCE</scope>
    <source>
        <strain evidence="8">HW T2.11</strain>
    </source>
</reference>
<evidence type="ECO:0000313" key="8">
    <source>
        <dbReference type="EMBL" id="MCB8876283.1"/>
    </source>
</evidence>
<dbReference type="InterPro" id="IPR036922">
    <property type="entry name" value="Rieske_2Fe-2S_sf"/>
</dbReference>
<dbReference type="GO" id="GO:0051213">
    <property type="term" value="F:dioxygenase activity"/>
    <property type="evidence" value="ECO:0007669"/>
    <property type="project" value="UniProtKB-KW"/>
</dbReference>
<evidence type="ECO:0000256" key="1">
    <source>
        <dbReference type="ARBA" id="ARBA00001962"/>
    </source>
</evidence>
<keyword evidence="5" id="KW-0408">Iron</keyword>
<keyword evidence="2" id="KW-0001">2Fe-2S</keyword>